<comment type="caution">
    <text evidence="12">The sequence shown here is derived from an EMBL/GenBank/DDBJ whole genome shotgun (WGS) entry which is preliminary data.</text>
</comment>
<feature type="transmembrane region" description="Helical" evidence="9">
    <location>
        <begin position="138"/>
        <end position="158"/>
    </location>
</feature>
<dbReference type="PANTHER" id="PTHR33695:SF1">
    <property type="entry name" value="LIPOPROTEIN SIGNAL PEPTIDASE"/>
    <property type="match status" value="1"/>
</dbReference>
<evidence type="ECO:0000256" key="6">
    <source>
        <dbReference type="ARBA" id="ARBA00022801"/>
    </source>
</evidence>
<gene>
    <name evidence="9 12" type="primary">lspA</name>
    <name evidence="12" type="ORF">JQC93_18315</name>
</gene>
<evidence type="ECO:0000313" key="12">
    <source>
        <dbReference type="EMBL" id="MBM7038340.1"/>
    </source>
</evidence>
<dbReference type="HAMAP" id="MF_00161">
    <property type="entry name" value="LspA"/>
    <property type="match status" value="1"/>
</dbReference>
<evidence type="ECO:0000256" key="2">
    <source>
        <dbReference type="ARBA" id="ARBA00022475"/>
    </source>
</evidence>
<name>A0ABS2HLH1_9VIBR</name>
<evidence type="ECO:0000256" key="5">
    <source>
        <dbReference type="ARBA" id="ARBA00022750"/>
    </source>
</evidence>
<feature type="transmembrane region" description="Helical" evidence="9">
    <location>
        <begin position="72"/>
        <end position="92"/>
    </location>
</feature>
<keyword evidence="3 9" id="KW-0645">Protease</keyword>
<protein>
    <recommendedName>
        <fullName evidence="9">Lipoprotein signal peptidase</fullName>
        <ecNumber evidence="9">3.4.23.36</ecNumber>
    </recommendedName>
    <alternativeName>
        <fullName evidence="9">Prolipoprotein signal peptidase</fullName>
    </alternativeName>
    <alternativeName>
        <fullName evidence="9">Signal peptidase II</fullName>
        <shortName evidence="9">SPase II</shortName>
    </alternativeName>
</protein>
<evidence type="ECO:0000256" key="4">
    <source>
        <dbReference type="ARBA" id="ARBA00022692"/>
    </source>
</evidence>
<keyword evidence="8 9" id="KW-0472">Membrane</keyword>
<dbReference type="PRINTS" id="PR00781">
    <property type="entry name" value="LIPOSIGPTASE"/>
</dbReference>
<feature type="transmembrane region" description="Helical" evidence="9">
    <location>
        <begin position="45"/>
        <end position="66"/>
    </location>
</feature>
<proteinExistence type="inferred from homology"/>
<dbReference type="EMBL" id="JAFEUM010000010">
    <property type="protein sequence ID" value="MBM7038340.1"/>
    <property type="molecule type" value="Genomic_DNA"/>
</dbReference>
<dbReference type="Proteomes" id="UP000809621">
    <property type="component" value="Unassembled WGS sequence"/>
</dbReference>
<dbReference type="NCBIfam" id="TIGR00077">
    <property type="entry name" value="lspA"/>
    <property type="match status" value="1"/>
</dbReference>
<evidence type="ECO:0000256" key="1">
    <source>
        <dbReference type="ARBA" id="ARBA00006139"/>
    </source>
</evidence>
<comment type="pathway">
    <text evidence="9">Protein modification; lipoprotein biosynthesis (signal peptide cleavage).</text>
</comment>
<evidence type="ECO:0000256" key="11">
    <source>
        <dbReference type="RuleBase" id="RU004181"/>
    </source>
</evidence>
<feature type="active site" evidence="9">
    <location>
        <position position="146"/>
    </location>
</feature>
<evidence type="ECO:0000313" key="13">
    <source>
        <dbReference type="Proteomes" id="UP000809621"/>
    </source>
</evidence>
<comment type="function">
    <text evidence="9 10">This protein specifically catalyzes the removal of signal peptides from prolipoproteins.</text>
</comment>
<evidence type="ECO:0000256" key="7">
    <source>
        <dbReference type="ARBA" id="ARBA00022989"/>
    </source>
</evidence>
<dbReference type="EC" id="3.4.23.36" evidence="9"/>
<feature type="transmembrane region" description="Helical" evidence="9">
    <location>
        <begin position="99"/>
        <end position="118"/>
    </location>
</feature>
<dbReference type="PANTHER" id="PTHR33695">
    <property type="entry name" value="LIPOPROTEIN SIGNAL PEPTIDASE"/>
    <property type="match status" value="1"/>
</dbReference>
<dbReference type="GO" id="GO:0004190">
    <property type="term" value="F:aspartic-type endopeptidase activity"/>
    <property type="evidence" value="ECO:0007669"/>
    <property type="project" value="UniProtKB-EC"/>
</dbReference>
<keyword evidence="6 9" id="KW-0378">Hydrolase</keyword>
<dbReference type="InterPro" id="IPR001872">
    <property type="entry name" value="Peptidase_A8"/>
</dbReference>
<evidence type="ECO:0000256" key="8">
    <source>
        <dbReference type="ARBA" id="ARBA00023136"/>
    </source>
</evidence>
<organism evidence="12 13">
    <name type="scientific">Vibrio ulleungensis</name>
    <dbReference type="NCBI Taxonomy" id="2807619"/>
    <lineage>
        <taxon>Bacteria</taxon>
        <taxon>Pseudomonadati</taxon>
        <taxon>Pseudomonadota</taxon>
        <taxon>Gammaproteobacteria</taxon>
        <taxon>Vibrionales</taxon>
        <taxon>Vibrionaceae</taxon>
        <taxon>Vibrio</taxon>
    </lineage>
</organism>
<keyword evidence="7 9" id="KW-1133">Transmembrane helix</keyword>
<keyword evidence="4 9" id="KW-0812">Transmembrane</keyword>
<reference evidence="12 13" key="1">
    <citation type="submission" date="2021-02" db="EMBL/GenBank/DDBJ databases">
        <authorList>
            <person name="Park J.-S."/>
        </authorList>
    </citation>
    <scope>NUCLEOTIDE SEQUENCE [LARGE SCALE GENOMIC DNA]</scope>
    <source>
        <strain evidence="12 13">188UL20-2</strain>
    </source>
</reference>
<comment type="catalytic activity">
    <reaction evidence="9 10">
        <text>Release of signal peptides from bacterial membrane prolipoproteins. Hydrolyzes -Xaa-Yaa-Zaa-|-(S,diacylglyceryl)Cys-, in which Xaa is hydrophobic (preferably Leu), and Yaa (Ala or Ser) and Zaa (Gly or Ala) have small, neutral side chains.</text>
        <dbReference type="EC" id="3.4.23.36"/>
    </reaction>
</comment>
<evidence type="ECO:0000256" key="9">
    <source>
        <dbReference type="HAMAP-Rule" id="MF_00161"/>
    </source>
</evidence>
<keyword evidence="13" id="KW-1185">Reference proteome</keyword>
<dbReference type="RefSeq" id="WP_205159798.1">
    <property type="nucleotide sequence ID" value="NZ_JAFEUM010000010.1"/>
</dbReference>
<keyword evidence="5 9" id="KW-0064">Aspartyl protease</keyword>
<accession>A0ABS2HLH1</accession>
<evidence type="ECO:0000256" key="10">
    <source>
        <dbReference type="RuleBase" id="RU000594"/>
    </source>
</evidence>
<evidence type="ECO:0000256" key="3">
    <source>
        <dbReference type="ARBA" id="ARBA00022670"/>
    </source>
</evidence>
<dbReference type="Pfam" id="PF01252">
    <property type="entry name" value="Peptidase_A8"/>
    <property type="match status" value="1"/>
</dbReference>
<feature type="active site" evidence="9">
    <location>
        <position position="128"/>
    </location>
</feature>
<feature type="transmembrane region" description="Helical" evidence="9">
    <location>
        <begin position="15"/>
        <end position="33"/>
    </location>
</feature>
<comment type="subcellular location">
    <subcellularLocation>
        <location evidence="9">Cell membrane</location>
        <topology evidence="9">Multi-pass membrane protein</topology>
    </subcellularLocation>
</comment>
<keyword evidence="2 9" id="KW-1003">Cell membrane</keyword>
<dbReference type="PROSITE" id="PS00855">
    <property type="entry name" value="SPASE_II"/>
    <property type="match status" value="1"/>
</dbReference>
<comment type="similarity">
    <text evidence="1 9 11">Belongs to the peptidase A8 family.</text>
</comment>
<sequence length="175" mass="19935">MKESALPLKESGLRWLWLALLLFVLDIGVKYLVMNQMGYGWSNRIEILPFFNLLYVHNYGAAFSFLGDQSGWQRYLFTGLAFVFSLVLMTWMRKLPKSAVWLSIAYASIIGGALGNAYDRVLHGYVVDYLDFYWGSYHWPAFNIADMAIVIGAAMIILDGFFNKEKTDSDPSSTK</sequence>